<dbReference type="Gene3D" id="2.50.20.10">
    <property type="entry name" value="Lipoprotein localisation LolA/LolB/LppX"/>
    <property type="match status" value="1"/>
</dbReference>
<dbReference type="AlphaFoldDB" id="A0A4Z0V5I8"/>
<feature type="chain" id="PRO_5021395618" evidence="2">
    <location>
        <begin position="20"/>
        <end position="203"/>
    </location>
</feature>
<dbReference type="Proteomes" id="UP000297635">
    <property type="component" value="Unassembled WGS sequence"/>
</dbReference>
<accession>A0A4Z0V5I8</accession>
<keyword evidence="3" id="KW-0449">Lipoprotein</keyword>
<feature type="signal peptide" evidence="2">
    <location>
        <begin position="1"/>
        <end position="19"/>
    </location>
</feature>
<gene>
    <name evidence="3" type="ORF">EZ315_01890</name>
</gene>
<dbReference type="RefSeq" id="WP_135470123.1">
    <property type="nucleotide sequence ID" value="NZ_CASJDB010000023.1"/>
</dbReference>
<dbReference type="SUPFAM" id="SSF89392">
    <property type="entry name" value="Prokaryotic lipoproteins and lipoprotein localization factors"/>
    <property type="match status" value="1"/>
</dbReference>
<keyword evidence="1 2" id="KW-0732">Signal</keyword>
<dbReference type="InterPro" id="IPR029046">
    <property type="entry name" value="LolA/LolB/LppX"/>
</dbReference>
<name>A0A4Z0V5I8_9BACT</name>
<sequence>MRRLFSIVSLLMVALCVGAASSGGALLQRCAAKIKSAPSLSVTYTVSADGNTAEGLLVLQGEMFTISTPGMVSWYDGKSQWTYSDQIGEVNVISPTAEEVQQINPFAIVKSFSSSYSSEQVKSSSAGVTTLRLTANNRKSDISSADVTINDKTLYPTRIVLTMSNRQKVTINIKNVKAGGKLPVSNFRFDAKRYPNVQVIDLR</sequence>
<evidence type="ECO:0000313" key="3">
    <source>
        <dbReference type="EMBL" id="TGG39514.1"/>
    </source>
</evidence>
<dbReference type="GeneID" id="82148524"/>
<reference evidence="3 4" key="1">
    <citation type="submission" date="2019-02" db="EMBL/GenBank/DDBJ databases">
        <title>Isolation and identification of novel species under the genus Muribaculum.</title>
        <authorList>
            <person name="Miyake S."/>
            <person name="Ding Y."/>
            <person name="Low A."/>
            <person name="Soh M."/>
            <person name="Seedorf H."/>
        </authorList>
    </citation>
    <scope>NUCLEOTIDE SEQUENCE [LARGE SCALE GENOMIC DNA]</scope>
    <source>
        <strain evidence="3 4">TLL-A3</strain>
    </source>
</reference>
<proteinExistence type="predicted"/>
<keyword evidence="4" id="KW-1185">Reference proteome</keyword>
<dbReference type="InterPro" id="IPR004564">
    <property type="entry name" value="OM_lipoprot_carrier_LolA-like"/>
</dbReference>
<protein>
    <submittedName>
        <fullName evidence="3">Outer membrane lipoprotein carrier protein LolA</fullName>
    </submittedName>
</protein>
<dbReference type="CDD" id="cd16325">
    <property type="entry name" value="LolA"/>
    <property type="match status" value="1"/>
</dbReference>
<evidence type="ECO:0000256" key="1">
    <source>
        <dbReference type="ARBA" id="ARBA00022729"/>
    </source>
</evidence>
<dbReference type="EMBL" id="SJSA01000001">
    <property type="protein sequence ID" value="TGG39514.1"/>
    <property type="molecule type" value="Genomic_DNA"/>
</dbReference>
<comment type="caution">
    <text evidence="3">The sequence shown here is derived from an EMBL/GenBank/DDBJ whole genome shotgun (WGS) entry which is preliminary data.</text>
</comment>
<evidence type="ECO:0000313" key="4">
    <source>
        <dbReference type="Proteomes" id="UP000297635"/>
    </source>
</evidence>
<dbReference type="Pfam" id="PF16584">
    <property type="entry name" value="LolA_2"/>
    <property type="match status" value="1"/>
</dbReference>
<organism evidence="3 4">
    <name type="scientific">Duncaniella freteri</name>
    <dbReference type="NCBI Taxonomy" id="2530391"/>
    <lineage>
        <taxon>Bacteria</taxon>
        <taxon>Pseudomonadati</taxon>
        <taxon>Bacteroidota</taxon>
        <taxon>Bacteroidia</taxon>
        <taxon>Bacteroidales</taxon>
        <taxon>Muribaculaceae</taxon>
        <taxon>Duncaniella</taxon>
    </lineage>
</organism>
<evidence type="ECO:0000256" key="2">
    <source>
        <dbReference type="SAM" id="SignalP"/>
    </source>
</evidence>